<evidence type="ECO:0000256" key="3">
    <source>
        <dbReference type="ARBA" id="ARBA00022692"/>
    </source>
</evidence>
<accession>Q1ASJ1</accession>
<keyword evidence="3 6" id="KW-0812">Transmembrane</keyword>
<feature type="transmembrane region" description="Helical" evidence="6">
    <location>
        <begin position="140"/>
        <end position="162"/>
    </location>
</feature>
<dbReference type="GO" id="GO:0015123">
    <property type="term" value="F:acetate transmembrane transporter activity"/>
    <property type="evidence" value="ECO:0007669"/>
    <property type="project" value="TreeGrafter"/>
</dbReference>
<dbReference type="GO" id="GO:0005886">
    <property type="term" value="C:plasma membrane"/>
    <property type="evidence" value="ECO:0007669"/>
    <property type="project" value="TreeGrafter"/>
</dbReference>
<dbReference type="HOGENOM" id="CLU_096902_0_0_11"/>
<dbReference type="PANTHER" id="PTHR31123">
    <property type="entry name" value="ACCUMULATION OF DYADS PROTEIN 2-RELATED"/>
    <property type="match status" value="1"/>
</dbReference>
<evidence type="ECO:0000313" key="7">
    <source>
        <dbReference type="EMBL" id="ABG05637.1"/>
    </source>
</evidence>
<feature type="transmembrane region" description="Helical" evidence="6">
    <location>
        <begin position="85"/>
        <end position="103"/>
    </location>
</feature>
<protein>
    <recommendedName>
        <fullName evidence="9">GPR1/FUN34/yaaH</fullName>
    </recommendedName>
</protein>
<comment type="similarity">
    <text evidence="2">Belongs to the acetate uptake transporter (AceTr) (TC 2.A.96) family.</text>
</comment>
<dbReference type="RefSeq" id="WP_011565646.1">
    <property type="nucleotide sequence ID" value="NC_008148.1"/>
</dbReference>
<organism evidence="7 8">
    <name type="scientific">Rubrobacter xylanophilus (strain DSM 9941 / JCM 11954 / NBRC 16129 / PRD-1)</name>
    <dbReference type="NCBI Taxonomy" id="266117"/>
    <lineage>
        <taxon>Bacteria</taxon>
        <taxon>Bacillati</taxon>
        <taxon>Actinomycetota</taxon>
        <taxon>Rubrobacteria</taxon>
        <taxon>Rubrobacterales</taxon>
        <taxon>Rubrobacteraceae</taxon>
        <taxon>Rubrobacter</taxon>
    </lineage>
</organism>
<dbReference type="AlphaFoldDB" id="Q1ASJ1"/>
<keyword evidence="8" id="KW-1185">Reference proteome</keyword>
<evidence type="ECO:0000256" key="6">
    <source>
        <dbReference type="SAM" id="Phobius"/>
    </source>
</evidence>
<reference evidence="7 8" key="1">
    <citation type="submission" date="2006-06" db="EMBL/GenBank/DDBJ databases">
        <title>Complete sequence of Rubrobacter xylanophilus DSM 9941.</title>
        <authorList>
            <consortium name="US DOE Joint Genome Institute"/>
            <person name="Copeland A."/>
            <person name="Lucas S."/>
            <person name="Lapidus A."/>
            <person name="Barry K."/>
            <person name="Detter J.C."/>
            <person name="Glavina del Rio T."/>
            <person name="Hammon N."/>
            <person name="Israni S."/>
            <person name="Dalin E."/>
            <person name="Tice H."/>
            <person name="Pitluck S."/>
            <person name="Munk A.C."/>
            <person name="Brettin T."/>
            <person name="Bruce D."/>
            <person name="Han C."/>
            <person name="Tapia R."/>
            <person name="Gilna P."/>
            <person name="Schmutz J."/>
            <person name="Larimer F."/>
            <person name="Land M."/>
            <person name="Hauser L."/>
            <person name="Kyrpides N."/>
            <person name="Lykidis A."/>
            <person name="da Costa M.S."/>
            <person name="Rainey F.A."/>
            <person name="Empadinhas N."/>
            <person name="Jolivet E."/>
            <person name="Battista J.R."/>
            <person name="Richardson P."/>
        </authorList>
    </citation>
    <scope>NUCLEOTIDE SEQUENCE [LARGE SCALE GENOMIC DNA]</scope>
    <source>
        <strain evidence="8">DSM 9941 / NBRC 16129 / PRD-1</strain>
    </source>
</reference>
<evidence type="ECO:0000256" key="2">
    <source>
        <dbReference type="ARBA" id="ARBA00005587"/>
    </source>
</evidence>
<dbReference type="STRING" id="266117.Rxyl_2722"/>
<gene>
    <name evidence="7" type="ordered locus">Rxyl_2722</name>
</gene>
<dbReference type="EMBL" id="CP000386">
    <property type="protein sequence ID" value="ABG05637.1"/>
    <property type="molecule type" value="Genomic_DNA"/>
</dbReference>
<dbReference type="OrthoDB" id="9787939at2"/>
<feature type="transmembrane region" description="Helical" evidence="6">
    <location>
        <begin position="115"/>
        <end position="133"/>
    </location>
</feature>
<evidence type="ECO:0008006" key="9">
    <source>
        <dbReference type="Google" id="ProtNLM"/>
    </source>
</evidence>
<name>Q1ASJ1_RUBXD</name>
<sequence>MESANGHSQRARVFLQPIAAPSILGLFGFAGSTFMVTAHLAGWYGDAATQQYLAPFAAAFGGLAQFAAGMWAYRARDGLATAMHGMWGSFWIGYGILFLLIANGTLSLEAASVPLGFWFIALTWITLMGAIAASGESLALAGVLHTLWIGSGLLAIGLLTGVGGWEIAGAYVLMLSAILAWYTASALMFEDVLGRPVLPVGLTSKAKEAPELAVGAGEPGVKHGQ</sequence>
<dbReference type="PhylomeDB" id="Q1ASJ1"/>
<evidence type="ECO:0000313" key="8">
    <source>
        <dbReference type="Proteomes" id="UP000006637"/>
    </source>
</evidence>
<dbReference type="InterPro" id="IPR051633">
    <property type="entry name" value="AceTr"/>
</dbReference>
<dbReference type="Proteomes" id="UP000006637">
    <property type="component" value="Chromosome"/>
</dbReference>
<dbReference type="Pfam" id="PF01184">
    <property type="entry name" value="Gpr1_Fun34_YaaH"/>
    <property type="match status" value="1"/>
</dbReference>
<dbReference type="KEGG" id="rxy:Rxyl_2722"/>
<evidence type="ECO:0000256" key="4">
    <source>
        <dbReference type="ARBA" id="ARBA00022989"/>
    </source>
</evidence>
<evidence type="ECO:0000256" key="5">
    <source>
        <dbReference type="ARBA" id="ARBA00023136"/>
    </source>
</evidence>
<feature type="transmembrane region" description="Helical" evidence="6">
    <location>
        <begin position="18"/>
        <end position="40"/>
    </location>
</feature>
<dbReference type="InterPro" id="IPR000791">
    <property type="entry name" value="Gpr1/Fun34/SatP-like"/>
</dbReference>
<evidence type="ECO:0000256" key="1">
    <source>
        <dbReference type="ARBA" id="ARBA00004141"/>
    </source>
</evidence>
<proteinExistence type="inferred from homology"/>
<keyword evidence="5 6" id="KW-0472">Membrane</keyword>
<dbReference type="PANTHER" id="PTHR31123:SF1">
    <property type="entry name" value="ACCUMULATION OF DYADS PROTEIN 2-RELATED"/>
    <property type="match status" value="1"/>
</dbReference>
<dbReference type="eggNOG" id="COG1584">
    <property type="taxonomic scope" value="Bacteria"/>
</dbReference>
<feature type="transmembrane region" description="Helical" evidence="6">
    <location>
        <begin position="168"/>
        <end position="189"/>
    </location>
</feature>
<comment type="subcellular location">
    <subcellularLocation>
        <location evidence="1">Membrane</location>
        <topology evidence="1">Multi-pass membrane protein</topology>
    </subcellularLocation>
</comment>
<feature type="transmembrane region" description="Helical" evidence="6">
    <location>
        <begin position="52"/>
        <end position="73"/>
    </location>
</feature>
<keyword evidence="4 6" id="KW-1133">Transmembrane helix</keyword>